<name>A0A0H5BR32_9EUKA</name>
<dbReference type="AlphaFoldDB" id="A0A0H5BR32"/>
<sequence length="173" mass="20933">MFYIQMIAERDLVSLSYNKRANIIKYSNKIYKYSENKPFSIIKILGVEYTTFLLDNIMNSFNFSFTLLIYRPKIKEITHGKLAKIDYNHFLYLNTLIKFKVRKRITRKYFEFFIKYMTKAQIFGLLDKFRFEKGKAIRSYISMPLNLMNYNLYNLFNCSRLDEFKPFSILSIL</sequence>
<evidence type="ECO:0000313" key="1">
    <source>
        <dbReference type="EMBL" id="BAS01994.1"/>
    </source>
</evidence>
<accession>A0A0H5BR32</accession>
<geneLocation type="nucleomorph" evidence="1"/>
<proteinExistence type="predicted"/>
<reference evidence="1" key="1">
    <citation type="journal article" date="2015" name="Genome Biol. Evol.">
        <title>Nucleomorph Genome Sequences of Two Chlorarachniophytes, Amorphochlora amoebiformis and Lotharella vacuolata.</title>
        <authorList>
            <person name="Suzuki S."/>
            <person name="Shirato S."/>
            <person name="Hirakawa Y."/>
            <person name="Ishida K."/>
        </authorList>
    </citation>
    <scope>NUCLEOTIDE SEQUENCE</scope>
    <source>
        <strain evidence="1">CCMP2058</strain>
    </source>
</reference>
<protein>
    <submittedName>
        <fullName evidence="1">Uncharacterized protein</fullName>
    </submittedName>
</protein>
<organism evidence="1">
    <name type="scientific">Amorphochlora amoebiformis</name>
    <dbReference type="NCBI Taxonomy" id="1561963"/>
    <lineage>
        <taxon>Eukaryota</taxon>
        <taxon>Sar</taxon>
        <taxon>Rhizaria</taxon>
        <taxon>Cercozoa</taxon>
        <taxon>Chlorarachniophyceae</taxon>
        <taxon>Amorphochlora</taxon>
    </lineage>
</organism>
<keyword evidence="1" id="KW-0542">Nucleomorph</keyword>
<dbReference type="EMBL" id="AB996604">
    <property type="protein sequence ID" value="BAS01994.1"/>
    <property type="molecule type" value="Genomic_DNA"/>
</dbReference>